<feature type="region of interest" description="Disordered" evidence="8">
    <location>
        <begin position="515"/>
        <end position="543"/>
    </location>
</feature>
<keyword evidence="6" id="KW-0446">Lipid-binding</keyword>
<name>A0A8T2SST4_CERRI</name>
<evidence type="ECO:0000259" key="9">
    <source>
        <dbReference type="PROSITE" id="PS50003"/>
    </source>
</evidence>
<dbReference type="GO" id="GO:0032934">
    <property type="term" value="F:sterol binding"/>
    <property type="evidence" value="ECO:0007669"/>
    <property type="project" value="TreeGrafter"/>
</dbReference>
<feature type="region of interest" description="Disordered" evidence="8">
    <location>
        <begin position="903"/>
        <end position="946"/>
    </location>
</feature>
<evidence type="ECO:0000256" key="8">
    <source>
        <dbReference type="SAM" id="MobiDB-lite"/>
    </source>
</evidence>
<evidence type="ECO:0000256" key="6">
    <source>
        <dbReference type="ARBA" id="ARBA00023121"/>
    </source>
</evidence>
<reference evidence="10" key="1">
    <citation type="submission" date="2021-08" db="EMBL/GenBank/DDBJ databases">
        <title>WGS assembly of Ceratopteris richardii.</title>
        <authorList>
            <person name="Marchant D.B."/>
            <person name="Chen G."/>
            <person name="Jenkins J."/>
            <person name="Shu S."/>
            <person name="Leebens-Mack J."/>
            <person name="Grimwood J."/>
            <person name="Schmutz J."/>
            <person name="Soltis P."/>
            <person name="Soltis D."/>
            <person name="Chen Z.-H."/>
        </authorList>
    </citation>
    <scope>NUCLEOTIDE SEQUENCE</scope>
    <source>
        <strain evidence="10">Whitten #5841</strain>
        <tissue evidence="10">Leaf</tissue>
    </source>
</reference>
<dbReference type="AlphaFoldDB" id="A0A8T2SST4"/>
<dbReference type="PANTHER" id="PTHR10972">
    <property type="entry name" value="OXYSTEROL-BINDING PROTEIN-RELATED"/>
    <property type="match status" value="1"/>
</dbReference>
<dbReference type="InterPro" id="IPR001849">
    <property type="entry name" value="PH_domain"/>
</dbReference>
<evidence type="ECO:0000256" key="1">
    <source>
        <dbReference type="ARBA" id="ARBA00003361"/>
    </source>
</evidence>
<dbReference type="EMBL" id="CM035423">
    <property type="protein sequence ID" value="KAH7365708.1"/>
    <property type="molecule type" value="Genomic_DNA"/>
</dbReference>
<dbReference type="Pfam" id="PF00169">
    <property type="entry name" value="PH"/>
    <property type="match status" value="1"/>
</dbReference>
<dbReference type="InterPro" id="IPR011993">
    <property type="entry name" value="PH-like_dom_sf"/>
</dbReference>
<sequence length="1000" mass="113973">MSNDGPQAEQLQISSQNQAQQRRRQRSGRAPKYPSSLSHAQSNRRLYDVRTWHRRRSIDKSGNVDSGQPPAGWVLVWAGRFKRWRRRWFVVHPAGLLLYYKNSDQLGRPGCISLQEAEVSLTSGKERQFKIRRGTIVYYLRSLKKEHRQAWIETIQRSILTFERYWKKVGVGPRSTKVQGTQQCIPLHLAEEWKQREVEVNCRLAEKLRGLEPIRLAFLRQVQGVQQSLSVLTEAFGVASSTGARLETSPPLGPKDQAWQSPPLYTCSNGKPSSGKSRGVVKLGISTAISEPLPYMEVSEVVLDEHQSNKQTALEDDGGIAENKQASCIGRELFRLRRKESNGSSHLEKGHLSDTEVCSLSGDKKPSSCLKDADERVKQESSKLSTSLSVDSFPVGLIKSLEKDTDAALSKNVAMSCGSQKGAKCYEENEIMQSRTQTMCQSSSGHAMPGQLHAAWETMQDMFAELLKEEIQRVVELEAENAVLQQSLAMLPQLQQDHKDLLDLRERIKRNKSNGIIMTEDRDMDGEYGDDEETDDEISLAPSDATNEDYYEALEVLNQHEFIAKSTAPEENEVLGERIDYSQEPPEEGDLSNDTDNVSEGDDYEQPRSRLPAPRPLQRGFSLWSVLKNAIGKDLNHITMPATINEPLSVLQRCAEELQYSYLLEKASNHDDSIERLVWVSLFACATYHGSPHRDAKPFNPLLGETYEWQSVDGRLRFIAEQVSHHPPVLAFHSENLISDYTIYGEVEVKNRFWGKSVEVFPAGRVHLRIPRHNDHYSWSKITTCIHNVVVGKLWIDNYGELVICNHETGEVSRIRFHKATGKEQGRLTGKIFDKKGTLMCSLIGNYMKQISIIPEASWSQKNIYGDMKCLWKCPAPPEDYDQQYCFSRFTIGLNELTPELRDALPPTDSRFRSDQRALEDGHLDKATPEKIRLEEKQRESSRRRKDRGEEWRCTWFNQRVPGTSQVKTGEDGEEPTWVFNGQYWKAREKQDWSLCPDIM</sequence>
<dbReference type="InterPro" id="IPR000648">
    <property type="entry name" value="Oxysterol-bd"/>
</dbReference>
<dbReference type="GO" id="GO:0016020">
    <property type="term" value="C:membrane"/>
    <property type="evidence" value="ECO:0007669"/>
    <property type="project" value="TreeGrafter"/>
</dbReference>
<dbReference type="GO" id="GO:0006869">
    <property type="term" value="P:lipid transport"/>
    <property type="evidence" value="ECO:0007669"/>
    <property type="project" value="UniProtKB-KW"/>
</dbReference>
<feature type="compositionally biased region" description="Acidic residues" evidence="8">
    <location>
        <begin position="522"/>
        <end position="538"/>
    </location>
</feature>
<dbReference type="Proteomes" id="UP000825935">
    <property type="component" value="Chromosome 18"/>
</dbReference>
<organism evidence="10 11">
    <name type="scientific">Ceratopteris richardii</name>
    <name type="common">Triangle waterfern</name>
    <dbReference type="NCBI Taxonomy" id="49495"/>
    <lineage>
        <taxon>Eukaryota</taxon>
        <taxon>Viridiplantae</taxon>
        <taxon>Streptophyta</taxon>
        <taxon>Embryophyta</taxon>
        <taxon>Tracheophyta</taxon>
        <taxon>Polypodiopsida</taxon>
        <taxon>Polypodiidae</taxon>
        <taxon>Polypodiales</taxon>
        <taxon>Pteridineae</taxon>
        <taxon>Pteridaceae</taxon>
        <taxon>Parkerioideae</taxon>
        <taxon>Ceratopteris</taxon>
    </lineage>
</organism>
<keyword evidence="5" id="KW-0445">Lipid transport</keyword>
<comment type="caution">
    <text evidence="10">The sequence shown here is derived from an EMBL/GenBank/DDBJ whole genome shotgun (WGS) entry which is preliminary data.</text>
</comment>
<feature type="compositionally biased region" description="Low complexity" evidence="8">
    <location>
        <begin position="10"/>
        <end position="20"/>
    </location>
</feature>
<comment type="similarity">
    <text evidence="2">Belongs to the OSBP family.</text>
</comment>
<evidence type="ECO:0000256" key="7">
    <source>
        <dbReference type="SAM" id="Coils"/>
    </source>
</evidence>
<feature type="compositionally biased region" description="Basic and acidic residues" evidence="8">
    <location>
        <begin position="910"/>
        <end position="946"/>
    </location>
</feature>
<dbReference type="PROSITE" id="PS50003">
    <property type="entry name" value="PH_DOMAIN"/>
    <property type="match status" value="1"/>
</dbReference>
<dbReference type="Gene3D" id="3.30.70.3490">
    <property type="match status" value="1"/>
</dbReference>
<feature type="region of interest" description="Disordered" evidence="8">
    <location>
        <begin position="580"/>
        <end position="615"/>
    </location>
</feature>
<dbReference type="Gene3D" id="2.40.160.120">
    <property type="match status" value="1"/>
</dbReference>
<dbReference type="GO" id="GO:0005829">
    <property type="term" value="C:cytosol"/>
    <property type="evidence" value="ECO:0007669"/>
    <property type="project" value="TreeGrafter"/>
</dbReference>
<evidence type="ECO:0000313" key="11">
    <source>
        <dbReference type="Proteomes" id="UP000825935"/>
    </source>
</evidence>
<dbReference type="OMA" id="WIDAIHQ"/>
<dbReference type="Gene3D" id="2.30.29.30">
    <property type="entry name" value="Pleckstrin-homology domain (PH domain)/Phosphotyrosine-binding domain (PTB)"/>
    <property type="match status" value="1"/>
</dbReference>
<feature type="region of interest" description="Disordered" evidence="8">
    <location>
        <begin position="1"/>
        <end position="42"/>
    </location>
</feature>
<keyword evidence="4" id="KW-0597">Phosphoprotein</keyword>
<dbReference type="SUPFAM" id="SSF144000">
    <property type="entry name" value="Oxysterol-binding protein-like"/>
    <property type="match status" value="1"/>
</dbReference>
<dbReference type="OrthoDB" id="1914979at2759"/>
<evidence type="ECO:0000313" key="10">
    <source>
        <dbReference type="EMBL" id="KAH7365708.1"/>
    </source>
</evidence>
<accession>A0A8T2SST4</accession>
<dbReference type="SMART" id="SM00233">
    <property type="entry name" value="PH"/>
    <property type="match status" value="1"/>
</dbReference>
<dbReference type="Pfam" id="PF01237">
    <property type="entry name" value="Oxysterol_BP"/>
    <property type="match status" value="1"/>
</dbReference>
<protein>
    <recommendedName>
        <fullName evidence="9">PH domain-containing protein</fullName>
    </recommendedName>
</protein>
<dbReference type="InterPro" id="IPR037239">
    <property type="entry name" value="OSBP_sf"/>
</dbReference>
<dbReference type="PANTHER" id="PTHR10972:SF205">
    <property type="entry name" value="OXYSTEROL-BINDING PROTEIN 1"/>
    <property type="match status" value="1"/>
</dbReference>
<feature type="domain" description="PH" evidence="9">
    <location>
        <begin position="67"/>
        <end position="160"/>
    </location>
</feature>
<evidence type="ECO:0000256" key="2">
    <source>
        <dbReference type="ARBA" id="ARBA00008842"/>
    </source>
</evidence>
<feature type="compositionally biased region" description="Polar residues" evidence="8">
    <location>
        <begin position="266"/>
        <end position="276"/>
    </location>
</feature>
<feature type="region of interest" description="Disordered" evidence="8">
    <location>
        <begin position="244"/>
        <end position="277"/>
    </location>
</feature>
<dbReference type="EMBL" id="CM035423">
    <property type="protein sequence ID" value="KAH7365709.1"/>
    <property type="molecule type" value="Genomic_DNA"/>
</dbReference>
<keyword evidence="7" id="KW-0175">Coiled coil</keyword>
<dbReference type="FunFam" id="2.40.160.120:FF:000005">
    <property type="entry name" value="Oxysterol-binding protein"/>
    <property type="match status" value="1"/>
</dbReference>
<keyword evidence="3" id="KW-0813">Transport</keyword>
<gene>
    <name evidence="10" type="ORF">KP509_18G041900</name>
</gene>
<evidence type="ECO:0000256" key="4">
    <source>
        <dbReference type="ARBA" id="ARBA00022553"/>
    </source>
</evidence>
<keyword evidence="11" id="KW-1185">Reference proteome</keyword>
<proteinExistence type="inferred from homology"/>
<evidence type="ECO:0000256" key="3">
    <source>
        <dbReference type="ARBA" id="ARBA00022448"/>
    </source>
</evidence>
<dbReference type="SUPFAM" id="SSF50729">
    <property type="entry name" value="PH domain-like"/>
    <property type="match status" value="1"/>
</dbReference>
<feature type="coiled-coil region" evidence="7">
    <location>
        <begin position="467"/>
        <end position="511"/>
    </location>
</feature>
<evidence type="ECO:0000256" key="5">
    <source>
        <dbReference type="ARBA" id="ARBA00023055"/>
    </source>
</evidence>
<comment type="function">
    <text evidence="1">May be involved in the transport of sterols.</text>
</comment>
<feature type="compositionally biased region" description="Acidic residues" evidence="8">
    <location>
        <begin position="585"/>
        <end position="604"/>
    </location>
</feature>